<evidence type="ECO:0000259" key="7">
    <source>
        <dbReference type="PROSITE" id="PS51194"/>
    </source>
</evidence>
<dbReference type="InterPro" id="IPR011545">
    <property type="entry name" value="DEAD/DEAH_box_helicase_dom"/>
</dbReference>
<dbReference type="PANTHER" id="PTHR43519">
    <property type="entry name" value="ATP-DEPENDENT RNA HELICASE HRPB"/>
    <property type="match status" value="1"/>
</dbReference>
<feature type="region of interest" description="Disordered" evidence="5">
    <location>
        <begin position="814"/>
        <end position="840"/>
    </location>
</feature>
<dbReference type="NCBIfam" id="TIGR01970">
    <property type="entry name" value="DEAH_box_HrpB"/>
    <property type="match status" value="1"/>
</dbReference>
<dbReference type="Pfam" id="PF00270">
    <property type="entry name" value="DEAD"/>
    <property type="match status" value="1"/>
</dbReference>
<dbReference type="Pfam" id="PF24473">
    <property type="entry name" value="CON_HrpB"/>
    <property type="match status" value="1"/>
</dbReference>
<comment type="caution">
    <text evidence="8">The sequence shown here is derived from an EMBL/GenBank/DDBJ whole genome shotgun (WGS) entry which is preliminary data.</text>
</comment>
<protein>
    <submittedName>
        <fullName evidence="8">ATP-dependent helicase HrpB</fullName>
    </submittedName>
</protein>
<dbReference type="InterPro" id="IPR007502">
    <property type="entry name" value="Helicase-assoc_dom"/>
</dbReference>
<dbReference type="InterPro" id="IPR027417">
    <property type="entry name" value="P-loop_NTPase"/>
</dbReference>
<dbReference type="SMART" id="SM00847">
    <property type="entry name" value="HA2"/>
    <property type="match status" value="1"/>
</dbReference>
<dbReference type="CDD" id="cd17990">
    <property type="entry name" value="DEXHc_HrpB"/>
    <property type="match status" value="1"/>
</dbReference>
<name>A0ABS5U7T1_9BACT</name>
<dbReference type="InterPro" id="IPR001650">
    <property type="entry name" value="Helicase_C-like"/>
</dbReference>
<dbReference type="Pfam" id="PF08482">
    <property type="entry name" value="HrpB_C"/>
    <property type="match status" value="1"/>
</dbReference>
<evidence type="ECO:0000313" key="9">
    <source>
        <dbReference type="Proteomes" id="UP000784128"/>
    </source>
</evidence>
<evidence type="ECO:0000256" key="2">
    <source>
        <dbReference type="ARBA" id="ARBA00022801"/>
    </source>
</evidence>
<feature type="domain" description="Helicase C-terminal" evidence="7">
    <location>
        <begin position="204"/>
        <end position="369"/>
    </location>
</feature>
<dbReference type="Gene3D" id="3.40.50.300">
    <property type="entry name" value="P-loop containing nucleotide triphosphate hydrolases"/>
    <property type="match status" value="2"/>
</dbReference>
<gene>
    <name evidence="8" type="primary">hrpB</name>
    <name evidence="8" type="ORF">KJB30_08025</name>
</gene>
<reference evidence="8 9" key="1">
    <citation type="submission" date="2021-05" db="EMBL/GenBank/DDBJ databases">
        <title>The draft genome of Geobacter chapellei DSM 13688.</title>
        <authorList>
            <person name="Xu Z."/>
            <person name="Masuda Y."/>
            <person name="Itoh H."/>
            <person name="Senoo K."/>
        </authorList>
    </citation>
    <scope>NUCLEOTIDE SEQUENCE [LARGE SCALE GENOMIC DNA]</scope>
    <source>
        <strain evidence="8 9">DSM 13688</strain>
    </source>
</reference>
<keyword evidence="1" id="KW-0547">Nucleotide-binding</keyword>
<dbReference type="InterPro" id="IPR048333">
    <property type="entry name" value="HA2_WH"/>
</dbReference>
<dbReference type="Pfam" id="PF04408">
    <property type="entry name" value="WHD_HA2"/>
    <property type="match status" value="1"/>
</dbReference>
<dbReference type="Proteomes" id="UP000784128">
    <property type="component" value="Unassembled WGS sequence"/>
</dbReference>
<dbReference type="Pfam" id="PF00271">
    <property type="entry name" value="Helicase_C"/>
    <property type="match status" value="1"/>
</dbReference>
<dbReference type="InterPro" id="IPR014001">
    <property type="entry name" value="Helicase_ATP-bd"/>
</dbReference>
<organism evidence="8 9">
    <name type="scientific">Pelotalea chapellei</name>
    <dbReference type="NCBI Taxonomy" id="44671"/>
    <lineage>
        <taxon>Bacteria</taxon>
        <taxon>Pseudomonadati</taxon>
        <taxon>Thermodesulfobacteriota</taxon>
        <taxon>Desulfuromonadia</taxon>
        <taxon>Geobacterales</taxon>
        <taxon>Geobacteraceae</taxon>
        <taxon>Pelotalea</taxon>
    </lineage>
</organism>
<dbReference type="CDD" id="cd18791">
    <property type="entry name" value="SF2_C_RHA"/>
    <property type="match status" value="1"/>
</dbReference>
<sequence length="840" mass="92271">MEQQLPIDQVLPELTAAITAGQNVILHAPPGAGKTTRVPLALLELLPPEAGRIIMLEPRRLAAVSAARWMAASLGEEVGKTVGYSIRFESCVSTDTRIEVVTEGILTRRLQSDPLLEGVDMVIFDEFHERSIHADLGLALCLDVQSQVRDDLRILVMSATLECQPLSRLMNAPIISSEGVSFPVEDVYLEERSSEYLPRRMTAAVQRALIEREGDILVFLPGAGEIGACAQQLADIGVEAQGITVHQLYGDLPFDSQQKAIQPGPQRKVVLATSIAETSLTIQGVRVVIDSGLSRRVKHDQSNGMNRMVTVRASRASALQRRGRAGRVAPGACYRLYSRHSFSAMTPHTPPEIFEADLSPLVLELAAWGNLDPTALAWLDPPPEAGIAAARNLLQQLGALDHNFRITACGRQMAALPLHPRLSRLLLRARELKVVDLGCDLAALLSERDIFRRKAHGTGREFNFDVGDRVEILREWRSTGRTGNGIDSNAIRSVDRVSRQLQRLTGSMRPASLQFEDDDLSRLLLTAYPDRVAQHRDGERGHYLLSNGRGACLAREAKGGVAPLLIATSVDGGGQGEGIIHMAASLSEKVLRSEAAEHIYQRDGITWDEREGRVTAVREECFGALRLSCAFFVPQPETVLPIVVEAVRISCMTLLDRQDSFYQLQARVRLVGIAYPTDGWPDVSDAVLLDTLEEWLAPHLTGRRTAQQLAAVDSTTALFGLLDYRQRQSLEQLAPTHLVVPSGSHIRIDYSSGDLPVLAVKLQELFGLADSPTVAGGRVQVLLHLLSPAGRPLQVTKDLKGFWNGSYHQVKKEMKGRYPKHPWPDDPWSAPPTKKVKSKM</sequence>
<dbReference type="PANTHER" id="PTHR43519:SF1">
    <property type="entry name" value="ATP-DEPENDENT RNA HELICASE HRPB"/>
    <property type="match status" value="1"/>
</dbReference>
<dbReference type="InterPro" id="IPR013689">
    <property type="entry name" value="RNA_helicase_ATP-dep_HrpB_C"/>
</dbReference>
<evidence type="ECO:0000256" key="5">
    <source>
        <dbReference type="SAM" id="MobiDB-lite"/>
    </source>
</evidence>
<keyword evidence="2" id="KW-0378">Hydrolase</keyword>
<accession>A0ABS5U7T1</accession>
<dbReference type="PROSITE" id="PS51192">
    <property type="entry name" value="HELICASE_ATP_BIND_1"/>
    <property type="match status" value="1"/>
</dbReference>
<evidence type="ECO:0000256" key="1">
    <source>
        <dbReference type="ARBA" id="ARBA00022741"/>
    </source>
</evidence>
<dbReference type="InterPro" id="IPR010225">
    <property type="entry name" value="HrpB"/>
</dbReference>
<dbReference type="InterPro" id="IPR049614">
    <property type="entry name" value="HrpB_DEXH"/>
</dbReference>
<dbReference type="SMART" id="SM00490">
    <property type="entry name" value="HELICc"/>
    <property type="match status" value="1"/>
</dbReference>
<dbReference type="RefSeq" id="WP_214297806.1">
    <property type="nucleotide sequence ID" value="NZ_JAHDYS010000006.1"/>
</dbReference>
<keyword evidence="4" id="KW-0067">ATP-binding</keyword>
<dbReference type="Gene3D" id="1.20.120.1080">
    <property type="match status" value="1"/>
</dbReference>
<dbReference type="SUPFAM" id="SSF52540">
    <property type="entry name" value="P-loop containing nucleoside triphosphate hydrolases"/>
    <property type="match status" value="1"/>
</dbReference>
<dbReference type="PIRSF" id="PIRSF005496">
    <property type="entry name" value="ATP_hel_hrpB"/>
    <property type="match status" value="1"/>
</dbReference>
<dbReference type="PROSITE" id="PS51194">
    <property type="entry name" value="HELICASE_CTER"/>
    <property type="match status" value="1"/>
</dbReference>
<proteinExistence type="predicted"/>
<evidence type="ECO:0000259" key="6">
    <source>
        <dbReference type="PROSITE" id="PS51192"/>
    </source>
</evidence>
<dbReference type="EMBL" id="JAHDYS010000006">
    <property type="protein sequence ID" value="MBT1071726.1"/>
    <property type="molecule type" value="Genomic_DNA"/>
</dbReference>
<evidence type="ECO:0000313" key="8">
    <source>
        <dbReference type="EMBL" id="MBT1071726.1"/>
    </source>
</evidence>
<feature type="domain" description="Helicase ATP-binding" evidence="6">
    <location>
        <begin position="15"/>
        <end position="161"/>
    </location>
</feature>
<keyword evidence="9" id="KW-1185">Reference proteome</keyword>
<evidence type="ECO:0000256" key="3">
    <source>
        <dbReference type="ARBA" id="ARBA00022806"/>
    </source>
</evidence>
<keyword evidence="3 8" id="KW-0347">Helicase</keyword>
<evidence type="ECO:0000256" key="4">
    <source>
        <dbReference type="ARBA" id="ARBA00022840"/>
    </source>
</evidence>
<dbReference type="InterPro" id="IPR056329">
    <property type="entry name" value="CON_HrpB"/>
</dbReference>
<dbReference type="GO" id="GO:0004386">
    <property type="term" value="F:helicase activity"/>
    <property type="evidence" value="ECO:0007669"/>
    <property type="project" value="UniProtKB-KW"/>
</dbReference>
<dbReference type="SMART" id="SM00487">
    <property type="entry name" value="DEXDc"/>
    <property type="match status" value="1"/>
</dbReference>